<dbReference type="Proteomes" id="UP000199202">
    <property type="component" value="Unassembled WGS sequence"/>
</dbReference>
<evidence type="ECO:0000256" key="5">
    <source>
        <dbReference type="SAM" id="MobiDB-lite"/>
    </source>
</evidence>
<feature type="region of interest" description="Disordered" evidence="5">
    <location>
        <begin position="121"/>
        <end position="165"/>
    </location>
</feature>
<dbReference type="GO" id="GO:0000502">
    <property type="term" value="C:proteasome complex"/>
    <property type="evidence" value="ECO:0007669"/>
    <property type="project" value="UniProtKB-KW"/>
</dbReference>
<evidence type="ECO:0000256" key="4">
    <source>
        <dbReference type="ARBA" id="ARBA00022942"/>
    </source>
</evidence>
<proteinExistence type="inferred from homology"/>
<sequence length="165" mass="17933">MNIDQGHAPVQGVPTSGKLVRLAAMASTMAAELRYVELNQGARARMLRLHHQLIDELADLLRPELHAELTALRMRLDNQVAPPTTAELRIAHAQLKGWLESVMADTGRQLNASAASIDLPGHRKTTIDRRPWRAGRDAAAASSADHPHAAQSRGTRAPGAPTRTR</sequence>
<dbReference type="Pfam" id="PF10759">
    <property type="entry name" value="BPA"/>
    <property type="match status" value="1"/>
</dbReference>
<dbReference type="EMBL" id="FNDJ01000035">
    <property type="protein sequence ID" value="SDM05397.1"/>
    <property type="molecule type" value="Genomic_DNA"/>
</dbReference>
<evidence type="ECO:0000256" key="2">
    <source>
        <dbReference type="ARBA" id="ARBA00011402"/>
    </source>
</evidence>
<evidence type="ECO:0000256" key="1">
    <source>
        <dbReference type="ARBA" id="ARBA00006639"/>
    </source>
</evidence>
<evidence type="ECO:0000256" key="3">
    <source>
        <dbReference type="ARBA" id="ARBA00014831"/>
    </source>
</evidence>
<dbReference type="AlphaFoldDB" id="A0A1G9Q4G6"/>
<keyword evidence="4" id="KW-0647">Proteasome</keyword>
<dbReference type="InterPro" id="IPR019695">
    <property type="entry name" value="Proteasome_act"/>
</dbReference>
<comment type="subunit">
    <text evidence="2">Forms a homooligomeric, either hexameric or heptameric, ring-like structure which stacks co-axially with the proteasomal alpha-rings.</text>
</comment>
<organism evidence="6 7">
    <name type="scientific">Nonomuraea jiangxiensis</name>
    <dbReference type="NCBI Taxonomy" id="633440"/>
    <lineage>
        <taxon>Bacteria</taxon>
        <taxon>Bacillati</taxon>
        <taxon>Actinomycetota</taxon>
        <taxon>Actinomycetes</taxon>
        <taxon>Streptosporangiales</taxon>
        <taxon>Streptosporangiaceae</taxon>
        <taxon>Nonomuraea</taxon>
    </lineage>
</organism>
<dbReference type="GO" id="GO:0061136">
    <property type="term" value="P:regulation of proteasomal protein catabolic process"/>
    <property type="evidence" value="ECO:0007669"/>
    <property type="project" value="InterPro"/>
</dbReference>
<feature type="compositionally biased region" description="Basic and acidic residues" evidence="5">
    <location>
        <begin position="125"/>
        <end position="136"/>
    </location>
</feature>
<reference evidence="6 7" key="1">
    <citation type="submission" date="2016-10" db="EMBL/GenBank/DDBJ databases">
        <authorList>
            <person name="de Groot N.N."/>
        </authorList>
    </citation>
    <scope>NUCLEOTIDE SEQUENCE [LARGE SCALE GENOMIC DNA]</scope>
    <source>
        <strain evidence="6 7">CGMCC 4.6533</strain>
    </source>
</reference>
<accession>A0A1G9Q4G6</accession>
<name>A0A1G9Q4G6_9ACTN</name>
<protein>
    <recommendedName>
        <fullName evidence="3">Bacterial proteasome activator</fullName>
    </recommendedName>
</protein>
<comment type="similarity">
    <text evidence="1">Belongs to the Bpa family.</text>
</comment>
<dbReference type="RefSeq" id="WP_090946027.1">
    <property type="nucleotide sequence ID" value="NZ_FNDJ01000035.1"/>
</dbReference>
<evidence type="ECO:0000313" key="7">
    <source>
        <dbReference type="Proteomes" id="UP000199202"/>
    </source>
</evidence>
<evidence type="ECO:0000313" key="6">
    <source>
        <dbReference type="EMBL" id="SDM05397.1"/>
    </source>
</evidence>
<dbReference type="OrthoDB" id="3527848at2"/>
<keyword evidence="7" id="KW-1185">Reference proteome</keyword>
<dbReference type="STRING" id="633440.SAMN05421869_13535"/>
<gene>
    <name evidence="6" type="ORF">SAMN05421869_13535</name>
</gene>